<evidence type="ECO:0000259" key="8">
    <source>
        <dbReference type="PROSITE" id="PS51445"/>
    </source>
</evidence>
<accession>A0ABT7BVM7</accession>
<dbReference type="RefSeq" id="WP_283757908.1">
    <property type="nucleotide sequence ID" value="NZ_JAQOSQ010000006.1"/>
</dbReference>
<dbReference type="PANTHER" id="PTHR34011:SF6">
    <property type="entry name" value="PHYCOBILIPROTEIN APCE"/>
    <property type="match status" value="1"/>
</dbReference>
<proteinExistence type="inferred from homology"/>
<dbReference type="Gene3D" id="1.10.3130.20">
    <property type="entry name" value="Phycobilisome linker domain"/>
    <property type="match status" value="1"/>
</dbReference>
<keyword evidence="6" id="KW-0472">Membrane</keyword>
<sequence>MSSVAVAGDRSAQFYQAYQPFKETAPVELCPNFSDSDADIVIRAVYRQVLGNAHVMESERLTVLESQLKGGEISVREFVRQVAKSELYRSRFFENCYRYRAIELNFKHLLGRAPDNFEEMRSHSTVLDDRGFEADIDTYLDSDEYQTTFGENIVPYYQGYRTQSGQSMLEFTNMLQLVRSASSSDKDLMTRNKPQLTRALIENAPYGQRKVKDVKDILAEVLRPKYQFITTTSTSAIATTAADLSLQQKIEEQAEKIARLQQQLKDLSPFATIGAAQLKSGWRSSFVSAAEVLSGSLQEQADEQAALIASLEQQMADARRYATIGEARLNKWRRRTFNS</sequence>
<evidence type="ECO:0000256" key="5">
    <source>
        <dbReference type="ARBA" id="ARBA00023078"/>
    </source>
</evidence>
<dbReference type="PANTHER" id="PTHR34011">
    <property type="entry name" value="PHYCOBILISOME 32.1 KDA LINKER POLYPEPTIDE, PHYCOCYANIN-ASSOCIATED, ROD 2-RELATED"/>
    <property type="match status" value="1"/>
</dbReference>
<gene>
    <name evidence="9" type="ORF">PMH09_08590</name>
</gene>
<evidence type="ECO:0000256" key="2">
    <source>
        <dbReference type="ARBA" id="ARBA00022531"/>
    </source>
</evidence>
<evidence type="ECO:0000256" key="1">
    <source>
        <dbReference type="ARBA" id="ARBA00004445"/>
    </source>
</evidence>
<comment type="caution">
    <text evidence="9">The sequence shown here is derived from an EMBL/GenBank/DDBJ whole genome shotgun (WGS) entry which is preliminary data.</text>
</comment>
<evidence type="ECO:0000313" key="10">
    <source>
        <dbReference type="Proteomes" id="UP001232992"/>
    </source>
</evidence>
<dbReference type="Pfam" id="PF00427">
    <property type="entry name" value="PBS_linker_poly"/>
    <property type="match status" value="1"/>
</dbReference>
<comment type="subcellular location">
    <subcellularLocation>
        <location evidence="1">Cellular thylakoid membrane</location>
        <topology evidence="1">Peripheral membrane protein</topology>
        <orientation evidence="1">Cytoplasmic side</orientation>
    </subcellularLocation>
</comment>
<dbReference type="InterPro" id="IPR001297">
    <property type="entry name" value="PBS_linker_dom"/>
</dbReference>
<dbReference type="Proteomes" id="UP001232992">
    <property type="component" value="Unassembled WGS sequence"/>
</dbReference>
<keyword evidence="2" id="KW-0602">Photosynthesis</keyword>
<evidence type="ECO:0000313" key="9">
    <source>
        <dbReference type="EMBL" id="MDJ1183253.1"/>
    </source>
</evidence>
<keyword evidence="10" id="KW-1185">Reference proteome</keyword>
<name>A0ABT7BVM7_9CYAN</name>
<evidence type="ECO:0000256" key="3">
    <source>
        <dbReference type="ARBA" id="ARBA00022549"/>
    </source>
</evidence>
<organism evidence="9 10">
    <name type="scientific">Roseofilum casamattae BLCC-M143</name>
    <dbReference type="NCBI Taxonomy" id="3022442"/>
    <lineage>
        <taxon>Bacteria</taxon>
        <taxon>Bacillati</taxon>
        <taxon>Cyanobacteriota</taxon>
        <taxon>Cyanophyceae</taxon>
        <taxon>Desertifilales</taxon>
        <taxon>Desertifilaceae</taxon>
        <taxon>Roseofilum</taxon>
        <taxon>Roseofilum casamattae</taxon>
    </lineage>
</organism>
<dbReference type="InterPro" id="IPR038255">
    <property type="entry name" value="PBS_linker_sf"/>
</dbReference>
<keyword evidence="4 7" id="KW-0605">Phycobilisome</keyword>
<evidence type="ECO:0000256" key="7">
    <source>
        <dbReference type="PROSITE-ProRule" id="PRU00775"/>
    </source>
</evidence>
<evidence type="ECO:0000256" key="4">
    <source>
        <dbReference type="ARBA" id="ARBA00022738"/>
    </source>
</evidence>
<protein>
    <submittedName>
        <fullName evidence="9">Phycobilisome rod-core linker polypeptide</fullName>
    </submittedName>
</protein>
<keyword evidence="5" id="KW-0793">Thylakoid</keyword>
<feature type="domain" description="PBS-linker" evidence="8">
    <location>
        <begin position="5"/>
        <end position="186"/>
    </location>
</feature>
<evidence type="ECO:0000256" key="6">
    <source>
        <dbReference type="ARBA" id="ARBA00023136"/>
    </source>
</evidence>
<keyword evidence="3" id="KW-0042">Antenna complex</keyword>
<comment type="similarity">
    <text evidence="7">Belongs to the phycobilisome linker protein family.</text>
</comment>
<reference evidence="9 10" key="1">
    <citation type="submission" date="2023-01" db="EMBL/GenBank/DDBJ databases">
        <title>Novel diversity within Roseofilum (Cyanobacteria; Desertifilaceae) from marine benthic mats with descriptions of four novel species.</title>
        <authorList>
            <person name="Wang Y."/>
            <person name="Berthold D.E."/>
            <person name="Hu J."/>
            <person name="Lefler F.W."/>
            <person name="Laughinghouse H.D. IV."/>
        </authorList>
    </citation>
    <scope>NUCLEOTIDE SEQUENCE [LARGE SCALE GENOMIC DNA]</scope>
    <source>
        <strain evidence="9 10">BLCC-M143</strain>
    </source>
</reference>
<dbReference type="EMBL" id="JAQOSQ010000006">
    <property type="protein sequence ID" value="MDJ1183253.1"/>
    <property type="molecule type" value="Genomic_DNA"/>
</dbReference>
<dbReference type="PROSITE" id="PS51445">
    <property type="entry name" value="PBS_LINKER"/>
    <property type="match status" value="1"/>
</dbReference>